<evidence type="ECO:0000313" key="4">
    <source>
        <dbReference type="Proteomes" id="UP000654370"/>
    </source>
</evidence>
<dbReference type="PANTHER" id="PTHR12307:SF36">
    <property type="entry name" value="GLYCOGEN-BINDING SUBUNIT 76A"/>
    <property type="match status" value="1"/>
</dbReference>
<dbReference type="GO" id="GO:0005979">
    <property type="term" value="P:regulation of glycogen biosynthetic process"/>
    <property type="evidence" value="ECO:0007669"/>
    <property type="project" value="TreeGrafter"/>
</dbReference>
<dbReference type="GO" id="GO:2001069">
    <property type="term" value="F:glycogen binding"/>
    <property type="evidence" value="ECO:0007669"/>
    <property type="project" value="TreeGrafter"/>
</dbReference>
<evidence type="ECO:0000259" key="2">
    <source>
        <dbReference type="PROSITE" id="PS51159"/>
    </source>
</evidence>
<dbReference type="InterPro" id="IPR038175">
    <property type="entry name" value="CBM21_dom_sf"/>
</dbReference>
<dbReference type="InterPro" id="IPR005036">
    <property type="entry name" value="CBM21_dom"/>
</dbReference>
<protein>
    <recommendedName>
        <fullName evidence="2">CBM21 domain-containing protein</fullName>
    </recommendedName>
</protein>
<feature type="domain" description="CBM21" evidence="2">
    <location>
        <begin position="198"/>
        <end position="313"/>
    </location>
</feature>
<dbReference type="PANTHER" id="PTHR12307">
    <property type="entry name" value="PROTEIN PHOSPHATASE 1 REGULATORY SUBUNIT"/>
    <property type="match status" value="1"/>
</dbReference>
<keyword evidence="4" id="KW-1185">Reference proteome</keyword>
<dbReference type="InterPro" id="IPR050782">
    <property type="entry name" value="PP1_regulatory_subunit_3"/>
</dbReference>
<dbReference type="AlphaFoldDB" id="A0A8H7Q4V4"/>
<comment type="caution">
    <text evidence="3">The sequence shown here is derived from an EMBL/GenBank/DDBJ whole genome shotgun (WGS) entry which is preliminary data.</text>
</comment>
<dbReference type="EMBL" id="JAEPQZ010000002">
    <property type="protein sequence ID" value="KAG2185074.1"/>
    <property type="molecule type" value="Genomic_DNA"/>
</dbReference>
<dbReference type="Proteomes" id="UP000654370">
    <property type="component" value="Unassembled WGS sequence"/>
</dbReference>
<organism evidence="3 4">
    <name type="scientific">Mortierella isabellina</name>
    <name type="common">Filamentous fungus</name>
    <name type="synonym">Umbelopsis isabellina</name>
    <dbReference type="NCBI Taxonomy" id="91625"/>
    <lineage>
        <taxon>Eukaryota</taxon>
        <taxon>Fungi</taxon>
        <taxon>Fungi incertae sedis</taxon>
        <taxon>Mucoromycota</taxon>
        <taxon>Mucoromycotina</taxon>
        <taxon>Umbelopsidomycetes</taxon>
        <taxon>Umbelopsidales</taxon>
        <taxon>Umbelopsidaceae</taxon>
        <taxon>Umbelopsis</taxon>
    </lineage>
</organism>
<dbReference type="GO" id="GO:0008157">
    <property type="term" value="F:protein phosphatase 1 binding"/>
    <property type="evidence" value="ECO:0007669"/>
    <property type="project" value="TreeGrafter"/>
</dbReference>
<evidence type="ECO:0000313" key="3">
    <source>
        <dbReference type="EMBL" id="KAG2185074.1"/>
    </source>
</evidence>
<accession>A0A8H7Q4V4</accession>
<sequence>MPYTASRAPSLAVQLEASHDRRQRRVQINKRSSYDSTDNYKYPISEIATEPKQANDFLYENTSNFGGHRRAIEHDEVVLKLGQLELNPQMKQPRRMSLPADDDLPIETPNRVRKKSGELVKSCVKNRSKSAPATPTWPKYVHFDNQLEHVRHFLQAETPSAVLEDNIPFDLDGDQTNYDDYDEKTKLVYPNWSFSLATSMAHMISVESVTLSPANNALTGRVRVQNIAFQKTVVVRYTFDLWKTFEDIEAAYREPVGRDPQNSALDRFMFNIPIPARKCDEDEETTTMFFAVQYHIDSREFWDNNCGKNYQIDIIRPASKIAYFNHKHNPLDKKTANTTFDAGIVSLGSSPPSLSSSPNFTPNAKTHLGKRYNFGQAVSHVQNVQCGNCDPHIDDHQHYVLKRSGTFPSYFSTIPGVTTAASLEEALTPHIIHRSPRKNDQTKTNNKKEPENQQSPFVDQLSIPSVDDSRPAAWTTGYFDLINRYCFYNGSLINDEANTESASLVDPTSTYAEPLISIQSL</sequence>
<dbReference type="Pfam" id="PF03370">
    <property type="entry name" value="CBM_21"/>
    <property type="match status" value="1"/>
</dbReference>
<feature type="region of interest" description="Disordered" evidence="1">
    <location>
        <begin position="429"/>
        <end position="464"/>
    </location>
</feature>
<dbReference type="OrthoDB" id="1881at2759"/>
<evidence type="ECO:0000256" key="1">
    <source>
        <dbReference type="SAM" id="MobiDB-lite"/>
    </source>
</evidence>
<name>A0A8H7Q4V4_MORIS</name>
<dbReference type="PROSITE" id="PS51159">
    <property type="entry name" value="CBM21"/>
    <property type="match status" value="1"/>
</dbReference>
<reference evidence="3" key="1">
    <citation type="submission" date="2020-12" db="EMBL/GenBank/DDBJ databases">
        <title>Metabolic potential, ecology and presence of endohyphal bacteria is reflected in genomic diversity of Mucoromycotina.</title>
        <authorList>
            <person name="Muszewska A."/>
            <person name="Okrasinska A."/>
            <person name="Steczkiewicz K."/>
            <person name="Drgas O."/>
            <person name="Orlowska M."/>
            <person name="Perlinska-Lenart U."/>
            <person name="Aleksandrzak-Piekarczyk T."/>
            <person name="Szatraj K."/>
            <person name="Zielenkiewicz U."/>
            <person name="Pilsyk S."/>
            <person name="Malc E."/>
            <person name="Mieczkowski P."/>
            <person name="Kruszewska J.S."/>
            <person name="Biernat P."/>
            <person name="Pawlowska J."/>
        </authorList>
    </citation>
    <scope>NUCLEOTIDE SEQUENCE</scope>
    <source>
        <strain evidence="3">WA0000067209</strain>
    </source>
</reference>
<feature type="compositionally biased region" description="Basic and acidic residues" evidence="1">
    <location>
        <begin position="437"/>
        <end position="451"/>
    </location>
</feature>
<dbReference type="GO" id="GO:0000164">
    <property type="term" value="C:protein phosphatase type 1 complex"/>
    <property type="evidence" value="ECO:0007669"/>
    <property type="project" value="TreeGrafter"/>
</dbReference>
<dbReference type="Gene3D" id="2.60.40.2440">
    <property type="entry name" value="Carbohydrate binding type-21 domain"/>
    <property type="match status" value="1"/>
</dbReference>
<proteinExistence type="predicted"/>
<gene>
    <name evidence="3" type="ORF">INT43_000987</name>
</gene>